<name>A0AA36MBP7_CYLNA</name>
<keyword evidence="3" id="KW-1185">Reference proteome</keyword>
<gene>
    <name evidence="2" type="ORF">CYNAS_LOCUS19007</name>
</gene>
<comment type="caution">
    <text evidence="2">The sequence shown here is derived from an EMBL/GenBank/DDBJ whole genome shotgun (WGS) entry which is preliminary data.</text>
</comment>
<accession>A0AA36MBP7</accession>
<dbReference type="EMBL" id="CATQJL010000316">
    <property type="protein sequence ID" value="CAJ0607024.1"/>
    <property type="molecule type" value="Genomic_DNA"/>
</dbReference>
<proteinExistence type="predicted"/>
<keyword evidence="1" id="KW-0472">Membrane</keyword>
<reference evidence="2" key="1">
    <citation type="submission" date="2023-07" db="EMBL/GenBank/DDBJ databases">
        <authorList>
            <consortium name="CYATHOMIX"/>
        </authorList>
    </citation>
    <scope>NUCLEOTIDE SEQUENCE</scope>
    <source>
        <strain evidence="2">N/A</strain>
    </source>
</reference>
<evidence type="ECO:0000313" key="2">
    <source>
        <dbReference type="EMBL" id="CAJ0607024.1"/>
    </source>
</evidence>
<evidence type="ECO:0000256" key="1">
    <source>
        <dbReference type="SAM" id="Phobius"/>
    </source>
</evidence>
<evidence type="ECO:0000313" key="3">
    <source>
        <dbReference type="Proteomes" id="UP001176961"/>
    </source>
</evidence>
<organism evidence="2 3">
    <name type="scientific">Cylicocyclus nassatus</name>
    <name type="common">Nematode worm</name>
    <dbReference type="NCBI Taxonomy" id="53992"/>
    <lineage>
        <taxon>Eukaryota</taxon>
        <taxon>Metazoa</taxon>
        <taxon>Ecdysozoa</taxon>
        <taxon>Nematoda</taxon>
        <taxon>Chromadorea</taxon>
        <taxon>Rhabditida</taxon>
        <taxon>Rhabditina</taxon>
        <taxon>Rhabditomorpha</taxon>
        <taxon>Strongyloidea</taxon>
        <taxon>Strongylidae</taxon>
        <taxon>Cylicocyclus</taxon>
    </lineage>
</organism>
<keyword evidence="1" id="KW-0812">Transmembrane</keyword>
<dbReference type="AlphaFoldDB" id="A0AA36MBP7"/>
<keyword evidence="1" id="KW-1133">Transmembrane helix</keyword>
<dbReference type="Proteomes" id="UP001176961">
    <property type="component" value="Unassembled WGS sequence"/>
</dbReference>
<sequence>MVDNTTISGLMERNDGTPYNWEEVDDDNVWRGDRPGMKLHFGHITIILGGIMYMPPRMAALLKRSVENISGVYFVNLLDPVIRALDAASKPYRNM</sequence>
<feature type="transmembrane region" description="Helical" evidence="1">
    <location>
        <begin position="37"/>
        <end position="54"/>
    </location>
</feature>
<protein>
    <submittedName>
        <fullName evidence="2">Uncharacterized protein</fullName>
    </submittedName>
</protein>